<dbReference type="AlphaFoldDB" id="A0A5N7BRP2"/>
<protein>
    <submittedName>
        <fullName evidence="1">Uncharacterized protein</fullName>
    </submittedName>
</protein>
<sequence length="60" mass="6773">MLDPSTAAVHELELALGREILEDPPESRDGLRWAASLKSLKYILPEHLQAEIHQQLQEQG</sequence>
<reference evidence="1" key="1">
    <citation type="submission" date="2019-04" db="EMBL/GenBank/DDBJ databases">
        <title>Friends and foes A comparative genomics studyof 23 Aspergillus species from section Flavi.</title>
        <authorList>
            <consortium name="DOE Joint Genome Institute"/>
            <person name="Kjaerbolling I."/>
            <person name="Vesth T."/>
            <person name="Frisvad J.C."/>
            <person name="Nybo J.L."/>
            <person name="Theobald S."/>
            <person name="Kildgaard S."/>
            <person name="Isbrandt T."/>
            <person name="Kuo A."/>
            <person name="Sato A."/>
            <person name="Lyhne E.K."/>
            <person name="Kogle M.E."/>
            <person name="Wiebenga A."/>
            <person name="Kun R.S."/>
            <person name="Lubbers R.J."/>
            <person name="Makela M.R."/>
            <person name="Barry K."/>
            <person name="Chovatia M."/>
            <person name="Clum A."/>
            <person name="Daum C."/>
            <person name="Haridas S."/>
            <person name="He G."/>
            <person name="LaButti K."/>
            <person name="Lipzen A."/>
            <person name="Mondo S."/>
            <person name="Riley R."/>
            <person name="Salamov A."/>
            <person name="Simmons B.A."/>
            <person name="Magnuson J.K."/>
            <person name="Henrissat B."/>
            <person name="Mortensen U.H."/>
            <person name="Larsen T.O."/>
            <person name="Devries R.P."/>
            <person name="Grigoriev I.V."/>
            <person name="Machida M."/>
            <person name="Baker S.E."/>
            <person name="Andersen M.R."/>
        </authorList>
    </citation>
    <scope>NUCLEOTIDE SEQUENCE [LARGE SCALE GENOMIC DNA]</scope>
    <source>
        <strain evidence="1">IBT 14317</strain>
    </source>
</reference>
<name>A0A5N7BRP2_PETAA</name>
<accession>A0A5N7BRP2</accession>
<dbReference type="EMBL" id="ML735381">
    <property type="protein sequence ID" value="KAE8384313.1"/>
    <property type="molecule type" value="Genomic_DNA"/>
</dbReference>
<organism evidence="1">
    <name type="scientific">Petromyces alliaceus</name>
    <name type="common">Aspergillus alliaceus</name>
    <dbReference type="NCBI Taxonomy" id="209559"/>
    <lineage>
        <taxon>Eukaryota</taxon>
        <taxon>Fungi</taxon>
        <taxon>Dikarya</taxon>
        <taxon>Ascomycota</taxon>
        <taxon>Pezizomycotina</taxon>
        <taxon>Eurotiomycetes</taxon>
        <taxon>Eurotiomycetidae</taxon>
        <taxon>Eurotiales</taxon>
        <taxon>Aspergillaceae</taxon>
        <taxon>Aspergillus</taxon>
        <taxon>Aspergillus subgen. Circumdati</taxon>
    </lineage>
</organism>
<dbReference type="Proteomes" id="UP000326877">
    <property type="component" value="Unassembled WGS sequence"/>
</dbReference>
<evidence type="ECO:0000313" key="1">
    <source>
        <dbReference type="EMBL" id="KAE8384313.1"/>
    </source>
</evidence>
<gene>
    <name evidence="1" type="ORF">BDV23DRAFT_189340</name>
</gene>
<proteinExistence type="predicted"/>